<feature type="region of interest" description="Disordered" evidence="1">
    <location>
        <begin position="334"/>
        <end position="404"/>
    </location>
</feature>
<protein>
    <submittedName>
        <fullName evidence="2">Uncharacterized protein</fullName>
    </submittedName>
</protein>
<evidence type="ECO:0000256" key="1">
    <source>
        <dbReference type="SAM" id="MobiDB-lite"/>
    </source>
</evidence>
<comment type="caution">
    <text evidence="2">The sequence shown here is derived from an EMBL/GenBank/DDBJ whole genome shotgun (WGS) entry which is preliminary data.</text>
</comment>
<sequence length="732" mass="81099">MHQIVDHVAIVNGPEPPQFGVDYALVGAFFSVTEDDFPLAELEHHGIPLHGVHILEAREIHPLDPLAMVMEPQCQIVADAVAHRPHDQSHREFMEIWKMRWAEEVKHPSRWDSLLSTVYSALFGSGLRDVDSAMAGALADVLGPVTITLCDAVPLAPISSTSVASTPASPAEANVTTPSRSLDDFDRAMLGVESEEEQEDKFLDFGLGFIAGNMDVHRIDKKCDLIQKVKVDPCWNAVIKDFQAIAEDPKAPSAKQCILDIVKAAQAKRKLDSLFVALDLLDIALDLLDDALNLLDNALNLLVDALNLLVDTLNLLTWLADGRTWDYRQHNQEPLKLPKAPSSPVQSASLKEQLAPSTPSGHMGVDQAPSKLPTANCPPPTRMSLDESIPQATVPDPPGQHPRSMPDSFSIPLEVMNNVQSSQGTMEMDSAPPKVPPGLLDPVVPVGQWFRIQFTGVTAEVNMKEVFQSLVEDRLIGIQVWKDKFLPNPMKSASLLVKMKMKMGSLSVKMKMADPPVKVKRVLLAFKSQQRCDIILARFHDVPGFSPWQSTSMTALLPDHHEMIGSYRYLWDAEYVEMSYAHQQYPNDLTLLLQNSPACQNIGDLRDLHPFPPCIGDPVDLKFYICYCFLDFNRYPPLVNPEKISPSRPHILDQVEFTTLWLLALLESEYSGPYDMLICEIAILAKLGAVAGDVGLKVFPTPTLAFWNHVGLEITRNGTLSGSQWNLILNDN</sequence>
<gene>
    <name evidence="2" type="ORF">BS47DRAFT_1356995</name>
</gene>
<dbReference type="Proteomes" id="UP000886523">
    <property type="component" value="Unassembled WGS sequence"/>
</dbReference>
<keyword evidence="3" id="KW-1185">Reference proteome</keyword>
<name>A0A9P6BCV8_9AGAM</name>
<feature type="compositionally biased region" description="Polar residues" evidence="1">
    <location>
        <begin position="343"/>
        <end position="360"/>
    </location>
</feature>
<dbReference type="AlphaFoldDB" id="A0A9P6BCV8"/>
<evidence type="ECO:0000313" key="2">
    <source>
        <dbReference type="EMBL" id="KAF9521040.1"/>
    </source>
</evidence>
<organism evidence="2 3">
    <name type="scientific">Hydnum rufescens UP504</name>
    <dbReference type="NCBI Taxonomy" id="1448309"/>
    <lineage>
        <taxon>Eukaryota</taxon>
        <taxon>Fungi</taxon>
        <taxon>Dikarya</taxon>
        <taxon>Basidiomycota</taxon>
        <taxon>Agaricomycotina</taxon>
        <taxon>Agaricomycetes</taxon>
        <taxon>Cantharellales</taxon>
        <taxon>Hydnaceae</taxon>
        <taxon>Hydnum</taxon>
    </lineage>
</organism>
<proteinExistence type="predicted"/>
<evidence type="ECO:0000313" key="3">
    <source>
        <dbReference type="Proteomes" id="UP000886523"/>
    </source>
</evidence>
<accession>A0A9P6BCV8</accession>
<reference evidence="2" key="1">
    <citation type="journal article" date="2020" name="Nat. Commun.">
        <title>Large-scale genome sequencing of mycorrhizal fungi provides insights into the early evolution of symbiotic traits.</title>
        <authorList>
            <person name="Miyauchi S."/>
            <person name="Kiss E."/>
            <person name="Kuo A."/>
            <person name="Drula E."/>
            <person name="Kohler A."/>
            <person name="Sanchez-Garcia M."/>
            <person name="Morin E."/>
            <person name="Andreopoulos B."/>
            <person name="Barry K.W."/>
            <person name="Bonito G."/>
            <person name="Buee M."/>
            <person name="Carver A."/>
            <person name="Chen C."/>
            <person name="Cichocki N."/>
            <person name="Clum A."/>
            <person name="Culley D."/>
            <person name="Crous P.W."/>
            <person name="Fauchery L."/>
            <person name="Girlanda M."/>
            <person name="Hayes R.D."/>
            <person name="Keri Z."/>
            <person name="LaButti K."/>
            <person name="Lipzen A."/>
            <person name="Lombard V."/>
            <person name="Magnuson J."/>
            <person name="Maillard F."/>
            <person name="Murat C."/>
            <person name="Nolan M."/>
            <person name="Ohm R.A."/>
            <person name="Pangilinan J."/>
            <person name="Pereira M.F."/>
            <person name="Perotto S."/>
            <person name="Peter M."/>
            <person name="Pfister S."/>
            <person name="Riley R."/>
            <person name="Sitrit Y."/>
            <person name="Stielow J.B."/>
            <person name="Szollosi G."/>
            <person name="Zifcakova L."/>
            <person name="Stursova M."/>
            <person name="Spatafora J.W."/>
            <person name="Tedersoo L."/>
            <person name="Vaario L.M."/>
            <person name="Yamada A."/>
            <person name="Yan M."/>
            <person name="Wang P."/>
            <person name="Xu J."/>
            <person name="Bruns T."/>
            <person name="Baldrian P."/>
            <person name="Vilgalys R."/>
            <person name="Dunand C."/>
            <person name="Henrissat B."/>
            <person name="Grigoriev I.V."/>
            <person name="Hibbett D."/>
            <person name="Nagy L.G."/>
            <person name="Martin F.M."/>
        </authorList>
    </citation>
    <scope>NUCLEOTIDE SEQUENCE</scope>
    <source>
        <strain evidence="2">UP504</strain>
    </source>
</reference>
<dbReference type="EMBL" id="MU128909">
    <property type="protein sequence ID" value="KAF9521040.1"/>
    <property type="molecule type" value="Genomic_DNA"/>
</dbReference>